<dbReference type="EMBL" id="CAJVPM010001662">
    <property type="protein sequence ID" value="CAG8471014.1"/>
    <property type="molecule type" value="Genomic_DNA"/>
</dbReference>
<organism evidence="1 2">
    <name type="scientific">Scutellospora calospora</name>
    <dbReference type="NCBI Taxonomy" id="85575"/>
    <lineage>
        <taxon>Eukaryota</taxon>
        <taxon>Fungi</taxon>
        <taxon>Fungi incertae sedis</taxon>
        <taxon>Mucoromycota</taxon>
        <taxon>Glomeromycotina</taxon>
        <taxon>Glomeromycetes</taxon>
        <taxon>Diversisporales</taxon>
        <taxon>Gigasporaceae</taxon>
        <taxon>Scutellospora</taxon>
    </lineage>
</organism>
<keyword evidence="2" id="KW-1185">Reference proteome</keyword>
<comment type="caution">
    <text evidence="1">The sequence shown here is derived from an EMBL/GenBank/DDBJ whole genome shotgun (WGS) entry which is preliminary data.</text>
</comment>
<evidence type="ECO:0000313" key="1">
    <source>
        <dbReference type="EMBL" id="CAG8471014.1"/>
    </source>
</evidence>
<evidence type="ECO:0000313" key="2">
    <source>
        <dbReference type="Proteomes" id="UP000789860"/>
    </source>
</evidence>
<gene>
    <name evidence="1" type="ORF">SCALOS_LOCUS2026</name>
</gene>
<sequence>MSRFIYHLTLLLSVFLIFFESTSAQVTTLNTPSGSIAVGATVTITWVYTPQTNAIPGILSCIDSTTQNTTIISNTINLASQSYQWTVNVPAGTYYLALNDGSAQSAPAPAQAPAASQGPAQPQASAKSTSPSSAAPKSSSAPTTPTNAAASFTGSSISGYKLLFSLIVVAAVM</sequence>
<dbReference type="Proteomes" id="UP000789860">
    <property type="component" value="Unassembled WGS sequence"/>
</dbReference>
<protein>
    <submittedName>
        <fullName evidence="1">11698_t:CDS:1</fullName>
    </submittedName>
</protein>
<name>A0ACA9KFX3_9GLOM</name>
<proteinExistence type="predicted"/>
<accession>A0ACA9KFX3</accession>
<feature type="non-terminal residue" evidence="1">
    <location>
        <position position="173"/>
    </location>
</feature>
<reference evidence="1" key="1">
    <citation type="submission" date="2021-06" db="EMBL/GenBank/DDBJ databases">
        <authorList>
            <person name="Kallberg Y."/>
            <person name="Tangrot J."/>
            <person name="Rosling A."/>
        </authorList>
    </citation>
    <scope>NUCLEOTIDE SEQUENCE</scope>
    <source>
        <strain evidence="1">AU212A</strain>
    </source>
</reference>